<protein>
    <submittedName>
        <fullName evidence="2">Uncharacterized protein</fullName>
    </submittedName>
</protein>
<dbReference type="EMBL" id="CP034086">
    <property type="protein sequence ID" value="AZG75436.1"/>
    <property type="molecule type" value="Genomic_DNA"/>
</dbReference>
<evidence type="ECO:0000313" key="2">
    <source>
        <dbReference type="EMBL" id="AZG75436.1"/>
    </source>
</evidence>
<accession>A0A3G8M0K2</accession>
<evidence type="ECO:0000313" key="3">
    <source>
        <dbReference type="Proteomes" id="UP000273982"/>
    </source>
</evidence>
<sequence length="84" mass="8836">MSADEAQSGDVAMAMSNRTKIGVVLAVGVLAGLSSGLLSLLLLAVAGFLIAWGQNPKAVEDFFETLPFRDYSSKAFSRLNSILS</sequence>
<dbReference type="KEGG" id="mros:EHO51_00990"/>
<reference evidence="2 3" key="1">
    <citation type="submission" date="2018-11" db="EMBL/GenBank/DDBJ databases">
        <title>Genome squencing of methanotrophic bacteria isolated from alkaline groundwater in Korea.</title>
        <authorList>
            <person name="Nguyen L.N."/>
        </authorList>
    </citation>
    <scope>NUCLEOTIDE SEQUENCE [LARGE SCALE GENOMIC DNA]</scope>
    <source>
        <strain evidence="2 3">GW6</strain>
    </source>
</reference>
<keyword evidence="1" id="KW-0812">Transmembrane</keyword>
<feature type="transmembrane region" description="Helical" evidence="1">
    <location>
        <begin position="21"/>
        <end position="52"/>
    </location>
</feature>
<keyword evidence="1" id="KW-0472">Membrane</keyword>
<organism evidence="2 3">
    <name type="scientific">Methylocystis rosea</name>
    <dbReference type="NCBI Taxonomy" id="173366"/>
    <lineage>
        <taxon>Bacteria</taxon>
        <taxon>Pseudomonadati</taxon>
        <taxon>Pseudomonadota</taxon>
        <taxon>Alphaproteobacteria</taxon>
        <taxon>Hyphomicrobiales</taxon>
        <taxon>Methylocystaceae</taxon>
        <taxon>Methylocystis</taxon>
    </lineage>
</organism>
<gene>
    <name evidence="2" type="ORF">EHO51_00990</name>
</gene>
<name>A0A3G8M0K2_9HYPH</name>
<evidence type="ECO:0000256" key="1">
    <source>
        <dbReference type="SAM" id="Phobius"/>
    </source>
</evidence>
<dbReference type="AlphaFoldDB" id="A0A3G8M0K2"/>
<dbReference type="Proteomes" id="UP000273982">
    <property type="component" value="Chromosome"/>
</dbReference>
<keyword evidence="1" id="KW-1133">Transmembrane helix</keyword>
<proteinExistence type="predicted"/>